<dbReference type="Pfam" id="PF13516">
    <property type="entry name" value="LRR_6"/>
    <property type="match status" value="1"/>
</dbReference>
<dbReference type="Gene3D" id="3.10.20.90">
    <property type="entry name" value="Phosphatidylinositol 3-kinase Catalytic Subunit, Chain A, domain 1"/>
    <property type="match status" value="2"/>
</dbReference>
<evidence type="ECO:0000256" key="3">
    <source>
        <dbReference type="SAM" id="MobiDB-lite"/>
    </source>
</evidence>
<keyword evidence="1" id="KW-0547">Nucleotide-binding</keyword>
<dbReference type="InterPro" id="IPR027417">
    <property type="entry name" value="P-loop_NTPase"/>
</dbReference>
<dbReference type="SUPFAM" id="SSF47986">
    <property type="entry name" value="DEATH domain"/>
    <property type="match status" value="1"/>
</dbReference>
<dbReference type="PROSITE" id="PS50017">
    <property type="entry name" value="DEATH_DOMAIN"/>
    <property type="match status" value="1"/>
</dbReference>
<dbReference type="InterPro" id="IPR029071">
    <property type="entry name" value="Ubiquitin-like_domsf"/>
</dbReference>
<dbReference type="CDD" id="cd17039">
    <property type="entry name" value="Ubl_ubiquitin_like"/>
    <property type="match status" value="2"/>
</dbReference>
<dbReference type="GO" id="GO:0005524">
    <property type="term" value="F:ATP binding"/>
    <property type="evidence" value="ECO:0007669"/>
    <property type="project" value="UniProtKB-KW"/>
</dbReference>
<evidence type="ECO:0000313" key="7">
    <source>
        <dbReference type="Proteomes" id="UP000694845"/>
    </source>
</evidence>
<dbReference type="Proteomes" id="UP000694845">
    <property type="component" value="Unplaced"/>
</dbReference>
<dbReference type="PROSITE" id="PS50053">
    <property type="entry name" value="UBIQUITIN_2"/>
    <property type="match status" value="2"/>
</dbReference>
<dbReference type="InterPro" id="IPR032675">
    <property type="entry name" value="LRR_dom_sf"/>
</dbReference>
<feature type="region of interest" description="Disordered" evidence="3">
    <location>
        <begin position="309"/>
        <end position="394"/>
    </location>
</feature>
<accession>A0A8B7YSB0</accession>
<feature type="domain" description="NACHT" evidence="6">
    <location>
        <begin position="571"/>
        <end position="696"/>
    </location>
</feature>
<feature type="domain" description="Ubiquitin-like" evidence="5">
    <location>
        <begin position="225"/>
        <end position="300"/>
    </location>
</feature>
<protein>
    <submittedName>
        <fullName evidence="8">NACHT, LRR and PYD domains-containing protein 12-like</fullName>
    </submittedName>
</protein>
<feature type="region of interest" description="Disordered" evidence="3">
    <location>
        <begin position="157"/>
        <end position="210"/>
    </location>
</feature>
<evidence type="ECO:0000259" key="4">
    <source>
        <dbReference type="PROSITE" id="PS50017"/>
    </source>
</evidence>
<feature type="region of interest" description="Disordered" evidence="3">
    <location>
        <begin position="53"/>
        <end position="92"/>
    </location>
</feature>
<feature type="non-terminal residue" evidence="8">
    <location>
        <position position="1294"/>
    </location>
</feature>
<dbReference type="Gene3D" id="1.10.533.10">
    <property type="entry name" value="Death Domain, Fas"/>
    <property type="match status" value="1"/>
</dbReference>
<dbReference type="GO" id="GO:0007165">
    <property type="term" value="P:signal transduction"/>
    <property type="evidence" value="ECO:0007669"/>
    <property type="project" value="InterPro"/>
</dbReference>
<evidence type="ECO:0000313" key="8">
    <source>
        <dbReference type="RefSeq" id="XP_022094271.1"/>
    </source>
</evidence>
<feature type="domain" description="Ubiquitin-like" evidence="5">
    <location>
        <begin position="85"/>
        <end position="156"/>
    </location>
</feature>
<keyword evidence="2" id="KW-0067">ATP-binding</keyword>
<dbReference type="SUPFAM" id="SSF52540">
    <property type="entry name" value="P-loop containing nucleoside triphosphate hydrolases"/>
    <property type="match status" value="1"/>
</dbReference>
<keyword evidence="7" id="KW-1185">Reference proteome</keyword>
<dbReference type="GeneID" id="110981214"/>
<dbReference type="InterPro" id="IPR007111">
    <property type="entry name" value="NACHT_NTPase"/>
</dbReference>
<reference evidence="8" key="1">
    <citation type="submission" date="2025-08" db="UniProtKB">
        <authorList>
            <consortium name="RefSeq"/>
        </authorList>
    </citation>
    <scope>IDENTIFICATION</scope>
</reference>
<dbReference type="Pfam" id="PF00240">
    <property type="entry name" value="ubiquitin"/>
    <property type="match status" value="2"/>
</dbReference>
<dbReference type="Gene3D" id="3.40.50.300">
    <property type="entry name" value="P-loop containing nucleotide triphosphate hydrolases"/>
    <property type="match status" value="1"/>
</dbReference>
<feature type="compositionally biased region" description="Polar residues" evidence="3">
    <location>
        <begin position="372"/>
        <end position="381"/>
    </location>
</feature>
<dbReference type="InterPro" id="IPR000488">
    <property type="entry name" value="Death_dom"/>
</dbReference>
<dbReference type="SMART" id="SM00367">
    <property type="entry name" value="LRR_CC"/>
    <property type="match status" value="5"/>
</dbReference>
<dbReference type="RefSeq" id="XP_022094271.1">
    <property type="nucleotide sequence ID" value="XM_022238579.1"/>
</dbReference>
<feature type="compositionally biased region" description="Basic and acidic residues" evidence="3">
    <location>
        <begin position="172"/>
        <end position="193"/>
    </location>
</feature>
<dbReference type="OrthoDB" id="120976at2759"/>
<evidence type="ECO:0000259" key="6">
    <source>
        <dbReference type="PROSITE" id="PS50837"/>
    </source>
</evidence>
<dbReference type="SMART" id="SM00005">
    <property type="entry name" value="DEATH"/>
    <property type="match status" value="1"/>
</dbReference>
<feature type="compositionally biased region" description="Polar residues" evidence="3">
    <location>
        <begin position="76"/>
        <end position="91"/>
    </location>
</feature>
<dbReference type="Pfam" id="PF00531">
    <property type="entry name" value="Death"/>
    <property type="match status" value="1"/>
</dbReference>
<dbReference type="SUPFAM" id="SSF54236">
    <property type="entry name" value="Ubiquitin-like"/>
    <property type="match status" value="2"/>
</dbReference>
<dbReference type="KEGG" id="aplc:110981214"/>
<feature type="compositionally biased region" description="Polar residues" evidence="3">
    <location>
        <begin position="330"/>
        <end position="363"/>
    </location>
</feature>
<dbReference type="CDD" id="cd01670">
    <property type="entry name" value="Death"/>
    <property type="match status" value="1"/>
</dbReference>
<gene>
    <name evidence="8" type="primary">LOC110981214</name>
</gene>
<dbReference type="InterPro" id="IPR006553">
    <property type="entry name" value="Leu-rich_rpt_Cys-con_subtyp"/>
</dbReference>
<dbReference type="InterPro" id="IPR000626">
    <property type="entry name" value="Ubiquitin-like_dom"/>
</dbReference>
<dbReference type="InterPro" id="IPR001611">
    <property type="entry name" value="Leu-rich_rpt"/>
</dbReference>
<organism evidence="7 8">
    <name type="scientific">Acanthaster planci</name>
    <name type="common">Crown-of-thorns starfish</name>
    <dbReference type="NCBI Taxonomy" id="133434"/>
    <lineage>
        <taxon>Eukaryota</taxon>
        <taxon>Metazoa</taxon>
        <taxon>Echinodermata</taxon>
        <taxon>Eleutherozoa</taxon>
        <taxon>Asterozoa</taxon>
        <taxon>Asteroidea</taxon>
        <taxon>Valvatacea</taxon>
        <taxon>Valvatida</taxon>
        <taxon>Acanthasteridae</taxon>
        <taxon>Acanthaster</taxon>
    </lineage>
</organism>
<feature type="compositionally biased region" description="Basic and acidic residues" evidence="3">
    <location>
        <begin position="200"/>
        <end position="210"/>
    </location>
</feature>
<evidence type="ECO:0000256" key="2">
    <source>
        <dbReference type="ARBA" id="ARBA00022840"/>
    </source>
</evidence>
<feature type="domain" description="Death" evidence="4">
    <location>
        <begin position="394"/>
        <end position="479"/>
    </location>
</feature>
<feature type="compositionally biased region" description="Basic residues" evidence="3">
    <location>
        <begin position="53"/>
        <end position="70"/>
    </location>
</feature>
<dbReference type="SMART" id="SM00213">
    <property type="entry name" value="UBQ"/>
    <property type="match status" value="2"/>
</dbReference>
<dbReference type="Pfam" id="PF05729">
    <property type="entry name" value="NACHT"/>
    <property type="match status" value="1"/>
</dbReference>
<dbReference type="InterPro" id="IPR011029">
    <property type="entry name" value="DEATH-like_dom_sf"/>
</dbReference>
<dbReference type="SUPFAM" id="SSF52047">
    <property type="entry name" value="RNI-like"/>
    <property type="match status" value="1"/>
</dbReference>
<sequence>MVLKTIQELNEYVEATGVVYNHSNTKLISRKSKVKRSRREAFLSLLPYRRLSSHHHHAENKPFTKQKSKSKPIAESATSKTRQKLQVSVRSQLPHGSKTLDFEVDPDTSVSSLKELIHRRIGVLPQRQHLHIGNIPLLDFLTLHENGVDKKKIISLSTDDLTPDGPKVTCQSRDEAERTQAQKPDETRSEKEQSGATPQEEEKMGKTKAHDKEETPIIWCIKGYLQVFVKNPLLRGPRMLCFQLEPETSISSLKEKIHERIGVKPKLQHLHIRRNTRNFQLHDLLTLNDCGVQQDETIVLCLPTGGLLGGGRTDPNDVAKQDTNKKQTDGNRVNPPSDSQETPRQGEQQSTRSETQDFSVKSSSQHKRTAQEQDSQQGTSSKRARQGEAGKLDDSSLYSLSEQISAKKWTKLAIKLGFCHAEVTHFEAEHPSDVVRRFFDMLVSWRNRQSGDVNQTEALCKALKEVGETRLADNLAERSTSDVQSQVATKCKDALKERYECTGAYVPLNPWLGKHKKHFVEIYTRLQLAKARDREKLMQGLESLTESTSKDRVVSYEDILLLKTETGKLIQIAVLSGLAGRGKTTLLDKIALDWATGCSQVLQKYELVFLLKMCYLEQVSSLIDAVFGQFLFAEGAFKDTEKDALMSYIQENADKVLFLLDGFDELKTISLSNPILKILNRKLFRGCTVLVSTRPSHFDRLVSKELVQEPYTHVRVLGFNTEDMRDYVKRYYSDEPDKAEGLLEKIQSSNNFSTLAESPMLLLLMCLLWREDSTLPETMSQLYQRAIKYIGKRKDISKEEMSRVLIALGQVSLCGLLSQDQELTFQESGFEQSVLDTALKVGIVTRQTVFKSKSLEPHSIVQFIHKTFQEFSAAAYLRNISKADTKTFHDTVNEIMSKDPLAFGYLLRFCCGDNEACTLEILKVFQERHQKDLSFISEVGQLALHCYFEGQCKCLPPEEFIHSFLTDHIAIQNLNDDSGNSVRYFVQRIAKETRDSGRAYLADVKSVIISSDSVHVSHIVEAFSGLPNLVTLELYGCRLCGTAVSWGKQLRQCKALQELDLRWCFLNGQDMVHVAESLSGLPNLHTLDLIHSDLGGTAVSLVKQLGQCKALQHLGLSDCSLNGKKMVHVAESLSGLPYLVTLKLSWNDLGGKAALWGKQLGQCKTLQDLDLSGCKLNGQDMVHVAESLSGLPYLVTLKLSWNDLGGKAALWCKQLGQCKALRDLDLSGCKLNGQDMVHVAESLNSLPNLVRLRLIKNDLGGVAALFCAELKQFKALEYLMLGDREVTEKEKRHI</sequence>
<dbReference type="PROSITE" id="PS50837">
    <property type="entry name" value="NACHT"/>
    <property type="match status" value="1"/>
</dbReference>
<feature type="compositionally biased region" description="Basic and acidic residues" evidence="3">
    <location>
        <begin position="385"/>
        <end position="394"/>
    </location>
</feature>
<name>A0A8B7YSB0_ACAPL</name>
<dbReference type="OMA" id="KERYECT"/>
<dbReference type="PANTHER" id="PTHR46312">
    <property type="entry name" value="NACHT DOMAIN-CONTAINING PROTEIN"/>
    <property type="match status" value="1"/>
</dbReference>
<dbReference type="PANTHER" id="PTHR46312:SF2">
    <property type="entry name" value="NUCLEOTIDE-BINDING OLIGOMERIZATION DOMAIN-CONTAINING PROTEIN 2-LIKE"/>
    <property type="match status" value="1"/>
</dbReference>
<evidence type="ECO:0000259" key="5">
    <source>
        <dbReference type="PROSITE" id="PS50053"/>
    </source>
</evidence>
<feature type="compositionally biased region" description="Basic and acidic residues" evidence="3">
    <location>
        <begin position="314"/>
        <end position="329"/>
    </location>
</feature>
<evidence type="ECO:0000256" key="1">
    <source>
        <dbReference type="ARBA" id="ARBA00022741"/>
    </source>
</evidence>
<proteinExistence type="predicted"/>
<dbReference type="Gene3D" id="3.80.10.10">
    <property type="entry name" value="Ribonuclease Inhibitor"/>
    <property type="match status" value="1"/>
</dbReference>